<dbReference type="AlphaFoldDB" id="A0A812ED02"/>
<dbReference type="OrthoDB" id="6412411at2759"/>
<protein>
    <recommendedName>
        <fullName evidence="1">ISXO2-like transposase domain-containing protein</fullName>
    </recommendedName>
</protein>
<dbReference type="EMBL" id="CAHIKZ030005350">
    <property type="protein sequence ID" value="CAE1322953.1"/>
    <property type="molecule type" value="Genomic_DNA"/>
</dbReference>
<keyword evidence="3" id="KW-1185">Reference proteome</keyword>
<feature type="domain" description="ISXO2-like transposase" evidence="1">
    <location>
        <begin position="129"/>
        <end position="278"/>
    </location>
</feature>
<accession>A0A812ED02</accession>
<evidence type="ECO:0000259" key="1">
    <source>
        <dbReference type="SMART" id="SM01126"/>
    </source>
</evidence>
<evidence type="ECO:0000313" key="2">
    <source>
        <dbReference type="EMBL" id="CAE1322953.1"/>
    </source>
</evidence>
<organism evidence="2 3">
    <name type="scientific">Acanthosepion pharaonis</name>
    <name type="common">Pharaoh cuttlefish</name>
    <name type="synonym">Sepia pharaonis</name>
    <dbReference type="NCBI Taxonomy" id="158019"/>
    <lineage>
        <taxon>Eukaryota</taxon>
        <taxon>Metazoa</taxon>
        <taxon>Spiralia</taxon>
        <taxon>Lophotrochozoa</taxon>
        <taxon>Mollusca</taxon>
        <taxon>Cephalopoda</taxon>
        <taxon>Coleoidea</taxon>
        <taxon>Decapodiformes</taxon>
        <taxon>Sepiida</taxon>
        <taxon>Sepiina</taxon>
        <taxon>Sepiidae</taxon>
        <taxon>Acanthosepion</taxon>
    </lineage>
</organism>
<proteinExistence type="predicted"/>
<name>A0A812ED02_ACAPH</name>
<dbReference type="PANTHER" id="PTHR47163">
    <property type="entry name" value="DDE_TNP_IS1595 DOMAIN-CONTAINING PROTEIN"/>
    <property type="match status" value="1"/>
</dbReference>
<reference evidence="2" key="1">
    <citation type="submission" date="2021-01" db="EMBL/GenBank/DDBJ databases">
        <authorList>
            <person name="Li R."/>
            <person name="Bekaert M."/>
        </authorList>
    </citation>
    <scope>NUCLEOTIDE SEQUENCE</scope>
    <source>
        <strain evidence="2">Farmed</strain>
    </source>
</reference>
<dbReference type="Pfam" id="PF12762">
    <property type="entry name" value="DDE_Tnp_IS1595"/>
    <property type="match status" value="1"/>
</dbReference>
<dbReference type="InterPro" id="IPR053164">
    <property type="entry name" value="IS1016-like_transposase"/>
</dbReference>
<dbReference type="PANTHER" id="PTHR47163:SF2">
    <property type="entry name" value="SI:DKEY-17M8.2"/>
    <property type="match status" value="1"/>
</dbReference>
<gene>
    <name evidence="2" type="ORF">SPHA_72886</name>
</gene>
<comment type="caution">
    <text evidence="2">The sequence shown here is derived from an EMBL/GenBank/DDBJ whole genome shotgun (WGS) entry which is preliminary data.</text>
</comment>
<evidence type="ECO:0000313" key="3">
    <source>
        <dbReference type="Proteomes" id="UP000597762"/>
    </source>
</evidence>
<sequence>MFHKDDSKAILTFKQHSVLPDTVLCPNCGAVCNFAPSSNIFFCRRICRDSKSRKIKCSFSVSINKNTWLDRSHITPSQNILFCSLFLQNFITQRQIVKWLKIGHEAAVNWKHYCYEVCEFWLAEQEQIGIGGHGKVVEIGENIFGSSKIKQNREGQEFEGQWVFGCFERDSKKLFLFPVENRDAGTLIPIVKKHILPDTIIHSNCWKAYSTLSNEGFTHYTVNQSEEKEFLNKSDVHTRNIEACWRDVKAWILRSGNKRELSHKYISKYLFCKAFHEEERLHYFLETAAKLYRHPHTV</sequence>
<dbReference type="InterPro" id="IPR024445">
    <property type="entry name" value="Tnp_ISXO2-like"/>
</dbReference>
<dbReference type="Proteomes" id="UP000597762">
    <property type="component" value="Unassembled WGS sequence"/>
</dbReference>
<dbReference type="SMART" id="SM01126">
    <property type="entry name" value="DDE_Tnp_IS1595"/>
    <property type="match status" value="1"/>
</dbReference>